<keyword evidence="2" id="KW-0813">Transport</keyword>
<dbReference type="AlphaFoldDB" id="A0A1X6Y5D3"/>
<feature type="transmembrane region" description="Helical" evidence="8">
    <location>
        <begin position="221"/>
        <end position="245"/>
    </location>
</feature>
<feature type="transmembrane region" description="Helical" evidence="8">
    <location>
        <begin position="251"/>
        <end position="270"/>
    </location>
</feature>
<dbReference type="Pfam" id="PF02653">
    <property type="entry name" value="BPD_transp_2"/>
    <property type="match status" value="1"/>
</dbReference>
<keyword evidence="5 8" id="KW-0812">Transmembrane</keyword>
<organism evidence="9 10">
    <name type="scientific">Roseivivax jejudonensis</name>
    <dbReference type="NCBI Taxonomy" id="1529041"/>
    <lineage>
        <taxon>Bacteria</taxon>
        <taxon>Pseudomonadati</taxon>
        <taxon>Pseudomonadota</taxon>
        <taxon>Alphaproteobacteria</taxon>
        <taxon>Rhodobacterales</taxon>
        <taxon>Roseobacteraceae</taxon>
        <taxon>Roseivivax</taxon>
    </lineage>
</organism>
<evidence type="ECO:0000256" key="7">
    <source>
        <dbReference type="ARBA" id="ARBA00023136"/>
    </source>
</evidence>
<dbReference type="InterPro" id="IPR001851">
    <property type="entry name" value="ABC_transp_permease"/>
</dbReference>
<dbReference type="EMBL" id="FWFK01000001">
    <property type="protein sequence ID" value="SLN10928.1"/>
    <property type="molecule type" value="Genomic_DNA"/>
</dbReference>
<dbReference type="GO" id="GO:0005886">
    <property type="term" value="C:plasma membrane"/>
    <property type="evidence" value="ECO:0007669"/>
    <property type="project" value="UniProtKB-SubCell"/>
</dbReference>
<feature type="transmembrane region" description="Helical" evidence="8">
    <location>
        <begin position="302"/>
        <end position="320"/>
    </location>
</feature>
<evidence type="ECO:0000256" key="6">
    <source>
        <dbReference type="ARBA" id="ARBA00022989"/>
    </source>
</evidence>
<dbReference type="RefSeq" id="WP_085790008.1">
    <property type="nucleotide sequence ID" value="NZ_FWFK01000001.1"/>
</dbReference>
<evidence type="ECO:0000256" key="3">
    <source>
        <dbReference type="ARBA" id="ARBA00022475"/>
    </source>
</evidence>
<evidence type="ECO:0000256" key="8">
    <source>
        <dbReference type="SAM" id="Phobius"/>
    </source>
</evidence>
<comment type="subcellular location">
    <subcellularLocation>
        <location evidence="1">Cell membrane</location>
        <topology evidence="1">Multi-pass membrane protein</topology>
    </subcellularLocation>
</comment>
<evidence type="ECO:0000256" key="1">
    <source>
        <dbReference type="ARBA" id="ARBA00004651"/>
    </source>
</evidence>
<keyword evidence="4" id="KW-0997">Cell inner membrane</keyword>
<sequence>MSTTYTERVAGSALRDFVTDFAQVLSIATFFIICLVFFGTMSDVFLTPANLLNIVRQAAPILVVAVAMTMVITTAGIDLSVGSQVAFINALAAITISAGVPWPVAIVLMLAAGAMIGGVQGWFVSYQGIPAFIVTLAGLSIYRGAALLLTEGYSIPIRDADGFLWLGRGTLLGIPVPALIAVLVVIAGFVVMWRTPYGRQIIACGSNLEAARRVGMPARRVVNSVYVLTGVASALAALLLAARLGSGSSNAAQGFELQVIAGVVLGGTSLMGGKTSMIGTVLGTLTIAVIGNGLILMHVSPFFTQIVTGVIILLAIWMNTRLFTGTWKIGKGASNG</sequence>
<feature type="transmembrane region" description="Helical" evidence="8">
    <location>
        <begin position="24"/>
        <end position="46"/>
    </location>
</feature>
<dbReference type="GO" id="GO:0022857">
    <property type="term" value="F:transmembrane transporter activity"/>
    <property type="evidence" value="ECO:0007669"/>
    <property type="project" value="InterPro"/>
</dbReference>
<dbReference type="PANTHER" id="PTHR32196">
    <property type="entry name" value="ABC TRANSPORTER PERMEASE PROTEIN YPHD-RELATED-RELATED"/>
    <property type="match status" value="1"/>
</dbReference>
<keyword evidence="7 8" id="KW-0472">Membrane</keyword>
<keyword evidence="10" id="KW-1185">Reference proteome</keyword>
<keyword evidence="6 8" id="KW-1133">Transmembrane helix</keyword>
<gene>
    <name evidence="9" type="primary">rbsC_1</name>
    <name evidence="9" type="ORF">ROJ8625_00228</name>
</gene>
<protein>
    <submittedName>
        <fullName evidence="9">Ribose transport system permease protein RbsC</fullName>
    </submittedName>
</protein>
<evidence type="ECO:0000313" key="9">
    <source>
        <dbReference type="EMBL" id="SLN10928.1"/>
    </source>
</evidence>
<feature type="transmembrane region" description="Helical" evidence="8">
    <location>
        <begin position="58"/>
        <end position="81"/>
    </location>
</feature>
<evidence type="ECO:0000256" key="5">
    <source>
        <dbReference type="ARBA" id="ARBA00022692"/>
    </source>
</evidence>
<name>A0A1X6Y5D3_9RHOB</name>
<feature type="transmembrane region" description="Helical" evidence="8">
    <location>
        <begin position="169"/>
        <end position="193"/>
    </location>
</feature>
<evidence type="ECO:0000313" key="10">
    <source>
        <dbReference type="Proteomes" id="UP000193570"/>
    </source>
</evidence>
<dbReference type="OrthoDB" id="192433at2"/>
<proteinExistence type="predicted"/>
<feature type="transmembrane region" description="Helical" evidence="8">
    <location>
        <begin position="87"/>
        <end position="116"/>
    </location>
</feature>
<dbReference type="PANTHER" id="PTHR32196:SF21">
    <property type="entry name" value="ABC TRANSPORTER PERMEASE PROTEIN YPHD-RELATED"/>
    <property type="match status" value="1"/>
</dbReference>
<feature type="transmembrane region" description="Helical" evidence="8">
    <location>
        <begin position="128"/>
        <end position="149"/>
    </location>
</feature>
<accession>A0A1X6Y5D3</accession>
<reference evidence="9 10" key="1">
    <citation type="submission" date="2017-03" db="EMBL/GenBank/DDBJ databases">
        <authorList>
            <person name="Afonso C.L."/>
            <person name="Miller P.J."/>
            <person name="Scott M.A."/>
            <person name="Spackman E."/>
            <person name="Goraichik I."/>
            <person name="Dimitrov K.M."/>
            <person name="Suarez D.L."/>
            <person name="Swayne D.E."/>
        </authorList>
    </citation>
    <scope>NUCLEOTIDE SEQUENCE [LARGE SCALE GENOMIC DNA]</scope>
    <source>
        <strain evidence="9 10">CECT 8625</strain>
    </source>
</reference>
<dbReference type="CDD" id="cd06579">
    <property type="entry name" value="TM_PBP1_transp_AraH_like"/>
    <property type="match status" value="1"/>
</dbReference>
<evidence type="ECO:0000256" key="4">
    <source>
        <dbReference type="ARBA" id="ARBA00022519"/>
    </source>
</evidence>
<evidence type="ECO:0000256" key="2">
    <source>
        <dbReference type="ARBA" id="ARBA00022448"/>
    </source>
</evidence>
<feature type="transmembrane region" description="Helical" evidence="8">
    <location>
        <begin position="277"/>
        <end position="296"/>
    </location>
</feature>
<keyword evidence="3" id="KW-1003">Cell membrane</keyword>
<dbReference type="Proteomes" id="UP000193570">
    <property type="component" value="Unassembled WGS sequence"/>
</dbReference>